<dbReference type="Proteomes" id="UP001156141">
    <property type="component" value="Unassembled WGS sequence"/>
</dbReference>
<evidence type="ECO:0000259" key="3">
    <source>
        <dbReference type="Pfam" id="PF02709"/>
    </source>
</evidence>
<gene>
    <name evidence="4" type="ORF">MKW35_01265</name>
</gene>
<dbReference type="PANTHER" id="PTHR43685:SF2">
    <property type="entry name" value="GLYCOSYLTRANSFERASE 2-LIKE DOMAIN-CONTAINING PROTEIN"/>
    <property type="match status" value="1"/>
</dbReference>
<dbReference type="RefSeq" id="WP_240571516.1">
    <property type="nucleotide sequence ID" value="NZ_CP136709.1"/>
</dbReference>
<reference evidence="4" key="1">
    <citation type="submission" date="2022-02" db="EMBL/GenBank/DDBJ databases">
        <title>Aestuariibaculum sp., a marine bacterium isolated from sediment in Guangxi.</title>
        <authorList>
            <person name="Ying J."/>
        </authorList>
    </citation>
    <scope>NUCLEOTIDE SEQUENCE</scope>
    <source>
        <strain evidence="4">L182</strain>
    </source>
</reference>
<protein>
    <submittedName>
        <fullName evidence="4">Glycosyltransferase family 2 protein</fullName>
    </submittedName>
</protein>
<evidence type="ECO:0000313" key="5">
    <source>
        <dbReference type="Proteomes" id="UP001156141"/>
    </source>
</evidence>
<keyword evidence="5" id="KW-1185">Reference proteome</keyword>
<comment type="caution">
    <text evidence="4">The sequence shown here is derived from an EMBL/GenBank/DDBJ whole genome shotgun (WGS) entry which is preliminary data.</text>
</comment>
<organism evidence="4 5">
    <name type="scientific">Aestuariibaculum lutulentum</name>
    <dbReference type="NCBI Taxonomy" id="2920935"/>
    <lineage>
        <taxon>Bacteria</taxon>
        <taxon>Pseudomonadati</taxon>
        <taxon>Bacteroidota</taxon>
        <taxon>Flavobacteriia</taxon>
        <taxon>Flavobacteriales</taxon>
        <taxon>Flavobacteriaceae</taxon>
    </lineage>
</organism>
<dbReference type="InterPro" id="IPR027791">
    <property type="entry name" value="Galactosyl_T_C"/>
</dbReference>
<dbReference type="InterPro" id="IPR050834">
    <property type="entry name" value="Glycosyltransf_2"/>
</dbReference>
<accession>A0ABS9RE69</accession>
<keyword evidence="1" id="KW-0808">Transferase</keyword>
<dbReference type="InterPro" id="IPR029044">
    <property type="entry name" value="Nucleotide-diphossugar_trans"/>
</dbReference>
<dbReference type="Pfam" id="PF02709">
    <property type="entry name" value="Glyco_transf_7C"/>
    <property type="match status" value="1"/>
</dbReference>
<dbReference type="SUPFAM" id="SSF53448">
    <property type="entry name" value="Nucleotide-diphospho-sugar transferases"/>
    <property type="match status" value="1"/>
</dbReference>
<dbReference type="Pfam" id="PF00535">
    <property type="entry name" value="Glycos_transf_2"/>
    <property type="match status" value="1"/>
</dbReference>
<evidence type="ECO:0000259" key="2">
    <source>
        <dbReference type="Pfam" id="PF00535"/>
    </source>
</evidence>
<dbReference type="PANTHER" id="PTHR43685">
    <property type="entry name" value="GLYCOSYLTRANSFERASE"/>
    <property type="match status" value="1"/>
</dbReference>
<feature type="domain" description="Galactosyltransferase C-terminal" evidence="3">
    <location>
        <begin position="152"/>
        <end position="193"/>
    </location>
</feature>
<dbReference type="Gene3D" id="3.90.550.10">
    <property type="entry name" value="Spore Coat Polysaccharide Biosynthesis Protein SpsA, Chain A"/>
    <property type="match status" value="1"/>
</dbReference>
<proteinExistence type="predicted"/>
<dbReference type="CDD" id="cd00761">
    <property type="entry name" value="Glyco_tranf_GTA_type"/>
    <property type="match status" value="1"/>
</dbReference>
<sequence>MPEAKKQNKPLVSVVIPCYNDPEYIKQSVKSALKQTYPYTEVIVVDDGSNEKTKGVLKAIEPKITKLITQENRGQSTARNVGIKQAQGDYILVLDSDDYFEPTFCEKAMLRFEQDDSIKMITSNVTRLFSNGKKELFKPCGGTIKNFIKFNCATGSVMFKKYDWQSVGGYDEAMRQGFEDWEFYIRLVKAGGYAYIIQEPLFNYRIKEHSTTTKANKVKYDLLKYIYYKHKDIYTAHFELFVDYMLHKIKSEEFGKKMKTERLEYKIGHAVLKPFRYIKSFIK</sequence>
<name>A0ABS9RE69_9FLAO</name>
<evidence type="ECO:0000313" key="4">
    <source>
        <dbReference type="EMBL" id="MCH4551238.1"/>
    </source>
</evidence>
<dbReference type="EMBL" id="JAKVQD010000001">
    <property type="protein sequence ID" value="MCH4551238.1"/>
    <property type="molecule type" value="Genomic_DNA"/>
</dbReference>
<feature type="domain" description="Glycosyltransferase 2-like" evidence="2">
    <location>
        <begin position="13"/>
        <end position="117"/>
    </location>
</feature>
<evidence type="ECO:0000256" key="1">
    <source>
        <dbReference type="ARBA" id="ARBA00022679"/>
    </source>
</evidence>
<dbReference type="InterPro" id="IPR001173">
    <property type="entry name" value="Glyco_trans_2-like"/>
</dbReference>